<dbReference type="OrthoDB" id="9924937at2"/>
<keyword evidence="2" id="KW-1185">Reference proteome</keyword>
<dbReference type="Proteomes" id="UP000306223">
    <property type="component" value="Unassembled WGS sequence"/>
</dbReference>
<dbReference type="RefSeq" id="WP_136855561.1">
    <property type="nucleotide sequence ID" value="NZ_SUNH01000006.1"/>
</dbReference>
<organism evidence="1 2">
    <name type="scientific">Paracoccus hibiscisoli</name>
    <dbReference type="NCBI Taxonomy" id="2023261"/>
    <lineage>
        <taxon>Bacteria</taxon>
        <taxon>Pseudomonadati</taxon>
        <taxon>Pseudomonadota</taxon>
        <taxon>Alphaproteobacteria</taxon>
        <taxon>Rhodobacterales</taxon>
        <taxon>Paracoccaceae</taxon>
        <taxon>Paracoccus</taxon>
    </lineage>
</organism>
<name>A0A4U0QX01_9RHOB</name>
<sequence>MPRLTQDEKDEITAAMVGDIDRYCGMDPVDMPLARELSVECCRIIEARERGVVTLPVQLPPIYALASLVAAHSAAPEGGAS</sequence>
<evidence type="ECO:0000313" key="1">
    <source>
        <dbReference type="EMBL" id="TJZ86132.1"/>
    </source>
</evidence>
<gene>
    <name evidence="1" type="ORF">FA740_04390</name>
</gene>
<proteinExistence type="predicted"/>
<comment type="caution">
    <text evidence="1">The sequence shown here is derived from an EMBL/GenBank/DDBJ whole genome shotgun (WGS) entry which is preliminary data.</text>
</comment>
<protein>
    <submittedName>
        <fullName evidence="1">Uncharacterized protein</fullName>
    </submittedName>
</protein>
<dbReference type="EMBL" id="SUNH01000006">
    <property type="protein sequence ID" value="TJZ86132.1"/>
    <property type="molecule type" value="Genomic_DNA"/>
</dbReference>
<accession>A0A4U0QX01</accession>
<evidence type="ECO:0000313" key="2">
    <source>
        <dbReference type="Proteomes" id="UP000306223"/>
    </source>
</evidence>
<reference evidence="1 2" key="1">
    <citation type="submission" date="2019-04" db="EMBL/GenBank/DDBJ databases">
        <authorList>
            <person name="Li J."/>
        </authorList>
    </citation>
    <scope>NUCLEOTIDE SEQUENCE [LARGE SCALE GENOMIC DNA]</scope>
    <source>
        <strain evidence="1 2">CCTCC AB2016182</strain>
    </source>
</reference>
<dbReference type="AlphaFoldDB" id="A0A4U0QX01"/>